<gene>
    <name evidence="7" type="ORF">VZC37_01930</name>
</gene>
<evidence type="ECO:0000256" key="4">
    <source>
        <dbReference type="ARBA" id="ARBA00022840"/>
    </source>
</evidence>
<keyword evidence="2" id="KW-0677">Repeat</keyword>
<feature type="coiled-coil region" evidence="5">
    <location>
        <begin position="253"/>
        <end position="280"/>
    </location>
</feature>
<organism evidence="7 8">
    <name type="scientific">Gordonia sesuvii</name>
    <dbReference type="NCBI Taxonomy" id="3116777"/>
    <lineage>
        <taxon>Bacteria</taxon>
        <taxon>Bacillati</taxon>
        <taxon>Actinomycetota</taxon>
        <taxon>Actinomycetes</taxon>
        <taxon>Mycobacteriales</taxon>
        <taxon>Gordoniaceae</taxon>
        <taxon>Gordonia</taxon>
    </lineage>
</organism>
<keyword evidence="3" id="KW-0547">Nucleotide-binding</keyword>
<dbReference type="InterPro" id="IPR003439">
    <property type="entry name" value="ABC_transporter-like_ATP-bd"/>
</dbReference>
<dbReference type="PROSITE" id="PS00211">
    <property type="entry name" value="ABC_TRANSPORTER_1"/>
    <property type="match status" value="1"/>
</dbReference>
<reference evidence="7 8" key="1">
    <citation type="submission" date="2024-01" db="EMBL/GenBank/DDBJ databases">
        <title>Draft genome sequence of Gordonia sp. LSe1-13.</title>
        <authorList>
            <person name="Suphannarot A."/>
            <person name="Mingma R."/>
        </authorList>
    </citation>
    <scope>NUCLEOTIDE SEQUENCE [LARGE SCALE GENOMIC DNA]</scope>
    <source>
        <strain evidence="7 8">LSe1-13</strain>
    </source>
</reference>
<keyword evidence="4 7" id="KW-0067">ATP-binding</keyword>
<dbReference type="EMBL" id="JAZDUF010000001">
    <property type="protein sequence ID" value="MEE3849074.1"/>
    <property type="molecule type" value="Genomic_DNA"/>
</dbReference>
<evidence type="ECO:0000313" key="8">
    <source>
        <dbReference type="Proteomes" id="UP001347146"/>
    </source>
</evidence>
<protein>
    <submittedName>
        <fullName evidence="7">ABC-F family ATP-binding cassette domain-containing protein</fullName>
    </submittedName>
</protein>
<evidence type="ECO:0000313" key="7">
    <source>
        <dbReference type="EMBL" id="MEE3849074.1"/>
    </source>
</evidence>
<feature type="domain" description="ABC transporter" evidence="6">
    <location>
        <begin position="12"/>
        <end position="243"/>
    </location>
</feature>
<dbReference type="PANTHER" id="PTHR19211:SF6">
    <property type="entry name" value="BLL7188 PROTEIN"/>
    <property type="match status" value="1"/>
</dbReference>
<dbReference type="SUPFAM" id="SSF52540">
    <property type="entry name" value="P-loop containing nucleoside triphosphate hydrolases"/>
    <property type="match status" value="2"/>
</dbReference>
<keyword evidence="8" id="KW-1185">Reference proteome</keyword>
<dbReference type="PROSITE" id="PS50893">
    <property type="entry name" value="ABC_TRANSPORTER_2"/>
    <property type="match status" value="1"/>
</dbReference>
<keyword evidence="5" id="KW-0175">Coiled coil</keyword>
<dbReference type="Gene3D" id="3.40.50.300">
    <property type="entry name" value="P-loop containing nucleotide triphosphate hydrolases"/>
    <property type="match status" value="2"/>
</dbReference>
<dbReference type="InterPro" id="IPR050611">
    <property type="entry name" value="ABCF"/>
</dbReference>
<evidence type="ECO:0000256" key="2">
    <source>
        <dbReference type="ARBA" id="ARBA00022737"/>
    </source>
</evidence>
<dbReference type="InterPro" id="IPR003593">
    <property type="entry name" value="AAA+_ATPase"/>
</dbReference>
<dbReference type="Proteomes" id="UP001347146">
    <property type="component" value="Unassembled WGS sequence"/>
</dbReference>
<comment type="caution">
    <text evidence="7">The sequence shown here is derived from an EMBL/GenBank/DDBJ whole genome shotgun (WGS) entry which is preliminary data.</text>
</comment>
<dbReference type="InterPro" id="IPR015856">
    <property type="entry name" value="ABC_transpr_CbiO/EcfA_su"/>
</dbReference>
<evidence type="ECO:0000256" key="1">
    <source>
        <dbReference type="ARBA" id="ARBA00022448"/>
    </source>
</evidence>
<dbReference type="RefSeq" id="WP_330430731.1">
    <property type="nucleotide sequence ID" value="NZ_JAZDUF010000001.1"/>
</dbReference>
<evidence type="ECO:0000259" key="6">
    <source>
        <dbReference type="PROSITE" id="PS50893"/>
    </source>
</evidence>
<dbReference type="InterPro" id="IPR017871">
    <property type="entry name" value="ABC_transporter-like_CS"/>
</dbReference>
<keyword evidence="1" id="KW-0813">Transport</keyword>
<dbReference type="PANTHER" id="PTHR19211">
    <property type="entry name" value="ATP-BINDING TRANSPORT PROTEIN-RELATED"/>
    <property type="match status" value="1"/>
</dbReference>
<dbReference type="Pfam" id="PF00005">
    <property type="entry name" value="ABC_tran"/>
    <property type="match status" value="2"/>
</dbReference>
<proteinExistence type="predicted"/>
<evidence type="ECO:0000256" key="5">
    <source>
        <dbReference type="SAM" id="Coils"/>
    </source>
</evidence>
<accession>A0ABU7M7I2</accession>
<dbReference type="CDD" id="cd03225">
    <property type="entry name" value="ABC_cobalt_CbiO_domain1"/>
    <property type="match status" value="1"/>
</dbReference>
<dbReference type="GO" id="GO:0005524">
    <property type="term" value="F:ATP binding"/>
    <property type="evidence" value="ECO:0007669"/>
    <property type="project" value="UniProtKB-KW"/>
</dbReference>
<dbReference type="SMART" id="SM00382">
    <property type="entry name" value="AAA"/>
    <property type="match status" value="2"/>
</dbReference>
<evidence type="ECO:0000256" key="3">
    <source>
        <dbReference type="ARBA" id="ARBA00022741"/>
    </source>
</evidence>
<name>A0ABU7M7I2_9ACTN</name>
<dbReference type="InterPro" id="IPR027417">
    <property type="entry name" value="P-loop_NTPase"/>
</dbReference>
<sequence length="522" mass="56623">MSVSSAQPSPAITLSDVSFGWPDGTVVFDGLSVTIPDAVYSLVGANGAGKTTLLRLVAGLLVPRQGSVSVRGEVGYVTQQPHDEPEHTIADVLGMSEVREALRRIEKGSVEPDDFTIVGDDWDLEERVTGQLSALGLPVDLDRRVGSLSGGEATLLAIVAATARRPSVLLLDEPTNNLDAASRTRLFELIDRFPGTVVVVSHDLEMLERVDATLELYRGELRVFGGPYSHYREMVDAEQEAAESAVANASGDLRKQRRKMVEAQIKLDRRKRTAATAEREKRVPKIVAHLRRDAAQVSAGKLRNSHRDDVTAAAARLDSAREHIRDDRTARIAMPHVELSTRAQVIVDDELTVDGPERVALVGRNGAGKTTRIAELVADGRIVVPFAYVPQQITFDDPRQSIAGAIGDAHPDLSPQQIRAHLARFLFRGSRADRPLADLSGGERLRVALASSLVADPAPKLLILDEPTNNLDIDTTEELMDALRQWTGALLVVSHDHGFLDAVDVERTIEIGADPVGERDGS</sequence>